<evidence type="ECO:0000313" key="1">
    <source>
        <dbReference type="EMBL" id="EFC44043.1"/>
    </source>
</evidence>
<dbReference type="GeneID" id="8847888"/>
<evidence type="ECO:0000313" key="2">
    <source>
        <dbReference type="Proteomes" id="UP000006671"/>
    </source>
</evidence>
<sequence length="661" mass="75972">MPCRCDVDFSTYKYYPSSKILEMDVQNGLALILGLHHENTSVMAGSEEIVQAMQMKERLGVYKSIADNQELLRRVFLLNSLGANPLQMSFIPRLDDNFHPRYFDNSRGAVTNVDQCQQAITVNNGLSRNDQLLLDNAKNETERSSVLYGKFGKMTINLNSIINGVGGLNGLSTPFDSPEYENDIPKAERDAYFHQLLISSLINNFTVPCSKLPKDTLQSPSTQRGCKLLENKDVIATIFEFIDTLTLVNTVASVCPLFHELLIYDQETGDQIYGGRIFNFCKLHNLKVEYQDILQFKEFHHCNSWLEFYLLSGMIFLENFKQEISQVFELSQKTSGDFRFIGYQMLYLILDPKILVTNEAILQLINQKRKKIIAIGSASMYATVTNKIENLSSPESVIRSIVSAPLISCNRSEFSVNFEKGIPIYLEYLSVLATKLKNINLLHSLDPRSMRELQYVIEKMAEKAKYFIEQSLNHSFDIVSDDVMLGLHFVLLDNYYNTFSSIENIPHLDFTKLLKNRINPQSNHRICKFPNDLSTDFFALLISANIIIPSSHQSDPNSIFRSNPFENISWEKTIMNVQSFIREHIIELSTASFSNSSVTKYVEFLRDWQDERPTQQVDLLYHFHMLHCIQYYQDVMSIAQGLKFHRLFEPEVNASPFFLDL</sequence>
<proteinExistence type="predicted"/>
<dbReference type="Proteomes" id="UP000006671">
    <property type="component" value="Unassembled WGS sequence"/>
</dbReference>
<dbReference type="VEuPathDB" id="AmoebaDB:NAEGRDRAFT_67928"/>
<protein>
    <submittedName>
        <fullName evidence="1">Predicted protein</fullName>
    </submittedName>
</protein>
<name>D2VGC4_NAEGR</name>
<dbReference type="EMBL" id="GG738870">
    <property type="protein sequence ID" value="EFC44043.1"/>
    <property type="molecule type" value="Genomic_DNA"/>
</dbReference>
<reference evidence="1 2" key="1">
    <citation type="journal article" date="2010" name="Cell">
        <title>The genome of Naegleria gruberi illuminates early eukaryotic versatility.</title>
        <authorList>
            <person name="Fritz-Laylin L.K."/>
            <person name="Prochnik S.E."/>
            <person name="Ginger M.L."/>
            <person name="Dacks J.B."/>
            <person name="Carpenter M.L."/>
            <person name="Field M.C."/>
            <person name="Kuo A."/>
            <person name="Paredez A."/>
            <person name="Chapman J."/>
            <person name="Pham J."/>
            <person name="Shu S."/>
            <person name="Neupane R."/>
            <person name="Cipriano M."/>
            <person name="Mancuso J."/>
            <person name="Tu H."/>
            <person name="Salamov A."/>
            <person name="Lindquist E."/>
            <person name="Shapiro H."/>
            <person name="Lucas S."/>
            <person name="Grigoriev I.V."/>
            <person name="Cande W.Z."/>
            <person name="Fulton C."/>
            <person name="Rokhsar D.S."/>
            <person name="Dawson S.C."/>
        </authorList>
    </citation>
    <scope>NUCLEOTIDE SEQUENCE [LARGE SCALE GENOMIC DNA]</scope>
    <source>
        <strain evidence="1 2">NEG-M</strain>
    </source>
</reference>
<dbReference type="AlphaFoldDB" id="D2VGC4"/>
<accession>D2VGC4</accession>
<keyword evidence="2" id="KW-1185">Reference proteome</keyword>
<dbReference type="InParanoid" id="D2VGC4"/>
<dbReference type="RefSeq" id="XP_002676787.1">
    <property type="nucleotide sequence ID" value="XM_002676741.1"/>
</dbReference>
<dbReference type="KEGG" id="ngr:NAEGRDRAFT_67928"/>
<gene>
    <name evidence="1" type="ORF">NAEGRDRAFT_67928</name>
</gene>
<organism evidence="2">
    <name type="scientific">Naegleria gruberi</name>
    <name type="common">Amoeba</name>
    <dbReference type="NCBI Taxonomy" id="5762"/>
    <lineage>
        <taxon>Eukaryota</taxon>
        <taxon>Discoba</taxon>
        <taxon>Heterolobosea</taxon>
        <taxon>Tetramitia</taxon>
        <taxon>Eutetramitia</taxon>
        <taxon>Vahlkampfiidae</taxon>
        <taxon>Naegleria</taxon>
    </lineage>
</organism>